<evidence type="ECO:0000313" key="3">
    <source>
        <dbReference type="Proteomes" id="UP000256629"/>
    </source>
</evidence>
<dbReference type="EMBL" id="QRDX01000019">
    <property type="protein sequence ID" value="RED44226.1"/>
    <property type="molecule type" value="Genomic_DNA"/>
</dbReference>
<dbReference type="Proteomes" id="UP000256629">
    <property type="component" value="Unassembled WGS sequence"/>
</dbReference>
<gene>
    <name evidence="2" type="ORF">DFQ02_1194</name>
</gene>
<dbReference type="InterPro" id="IPR045749">
    <property type="entry name" value="DUF6090"/>
</dbReference>
<organism evidence="2 3">
    <name type="scientific">Seonamhaeicola aphaedonensis</name>
    <dbReference type="NCBI Taxonomy" id="1461338"/>
    <lineage>
        <taxon>Bacteria</taxon>
        <taxon>Pseudomonadati</taxon>
        <taxon>Bacteroidota</taxon>
        <taxon>Flavobacteriia</taxon>
        <taxon>Flavobacteriales</taxon>
        <taxon>Flavobacteriaceae</taxon>
    </lineage>
</organism>
<sequence>MIKFFRKIRQNLLSEGKNGKYFKYAIGEIVLVVIGILIALQINDWNEDRKNNNTEQKLLNALQMEFESNLKILEDNIQLNDSNIKNSLLLGEYTSPTLSSFNEKEISLLMLGVFKDEPRFFPIQGTIEEIINSGKLSIISNSNLRKALSDWQSKLDNINRQEVYVVERRDIGHEFFIKEGNFRRHLNLISVGKNNITASKFADNDFAFLTKQEFESQLYLFVVASKNLKENFYLPLREDILQIIQLIKSEIK</sequence>
<keyword evidence="1" id="KW-1133">Transmembrane helix</keyword>
<dbReference type="AlphaFoldDB" id="A0A3D9H5H9"/>
<evidence type="ECO:0000313" key="2">
    <source>
        <dbReference type="EMBL" id="RED44226.1"/>
    </source>
</evidence>
<accession>A0A3D9H5H9</accession>
<dbReference type="Pfam" id="PF19578">
    <property type="entry name" value="DUF6090"/>
    <property type="match status" value="1"/>
</dbReference>
<name>A0A3D9H5H9_9FLAO</name>
<keyword evidence="3" id="KW-1185">Reference proteome</keyword>
<proteinExistence type="predicted"/>
<keyword evidence="1" id="KW-0812">Transmembrane</keyword>
<dbReference type="OrthoDB" id="821805at2"/>
<evidence type="ECO:0000256" key="1">
    <source>
        <dbReference type="SAM" id="Phobius"/>
    </source>
</evidence>
<reference evidence="2 3" key="1">
    <citation type="submission" date="2018-07" db="EMBL/GenBank/DDBJ databases">
        <title>Genomic Encyclopedia of Type Strains, Phase III (KMG-III): the genomes of soil and plant-associated and newly described type strains.</title>
        <authorList>
            <person name="Whitman W."/>
        </authorList>
    </citation>
    <scope>NUCLEOTIDE SEQUENCE [LARGE SCALE GENOMIC DNA]</scope>
    <source>
        <strain evidence="2 3">CECT 8487</strain>
    </source>
</reference>
<comment type="caution">
    <text evidence="2">The sequence shown here is derived from an EMBL/GenBank/DDBJ whole genome shotgun (WGS) entry which is preliminary data.</text>
</comment>
<dbReference type="RefSeq" id="WP_116525230.1">
    <property type="nucleotide sequence ID" value="NZ_QRDX01000019.1"/>
</dbReference>
<protein>
    <submittedName>
        <fullName evidence="2">Uncharacterized protein</fullName>
    </submittedName>
</protein>
<feature type="transmembrane region" description="Helical" evidence="1">
    <location>
        <begin position="21"/>
        <end position="42"/>
    </location>
</feature>
<keyword evidence="1" id="KW-0472">Membrane</keyword>